<feature type="compositionally biased region" description="Acidic residues" evidence="2">
    <location>
        <begin position="128"/>
        <end position="150"/>
    </location>
</feature>
<evidence type="ECO:0000313" key="5">
    <source>
        <dbReference type="Proteomes" id="UP000541610"/>
    </source>
</evidence>
<feature type="compositionally biased region" description="Low complexity" evidence="2">
    <location>
        <begin position="1"/>
        <end position="13"/>
    </location>
</feature>
<feature type="region of interest" description="Disordered" evidence="2">
    <location>
        <begin position="385"/>
        <end position="407"/>
    </location>
</feature>
<keyword evidence="1" id="KW-0862">Zinc</keyword>
<accession>A0A7J6NI97</accession>
<dbReference type="Gene3D" id="2.40.70.10">
    <property type="entry name" value="Acid Proteases"/>
    <property type="match status" value="1"/>
</dbReference>
<gene>
    <name evidence="4" type="ORF">FOZ60_008865</name>
</gene>
<feature type="compositionally biased region" description="Polar residues" evidence="2">
    <location>
        <begin position="787"/>
        <end position="798"/>
    </location>
</feature>
<evidence type="ECO:0000256" key="2">
    <source>
        <dbReference type="SAM" id="MobiDB-lite"/>
    </source>
</evidence>
<feature type="compositionally biased region" description="Low complexity" evidence="2">
    <location>
        <begin position="773"/>
        <end position="785"/>
    </location>
</feature>
<feature type="domain" description="CCHC-type" evidence="3">
    <location>
        <begin position="841"/>
        <end position="856"/>
    </location>
</feature>
<dbReference type="InterPro" id="IPR043502">
    <property type="entry name" value="DNA/RNA_pol_sf"/>
</dbReference>
<comment type="caution">
    <text evidence="4">The sequence shown here is derived from an EMBL/GenBank/DDBJ whole genome shotgun (WGS) entry which is preliminary data.</text>
</comment>
<evidence type="ECO:0000313" key="4">
    <source>
        <dbReference type="EMBL" id="KAF4683598.1"/>
    </source>
</evidence>
<protein>
    <recommendedName>
        <fullName evidence="3">CCHC-type domain-containing protein</fullName>
    </recommendedName>
</protein>
<keyword evidence="1" id="KW-0863">Zinc-finger</keyword>
<dbReference type="SUPFAM" id="SSF56672">
    <property type="entry name" value="DNA/RNA polymerases"/>
    <property type="match status" value="1"/>
</dbReference>
<dbReference type="GO" id="GO:0003676">
    <property type="term" value="F:nucleic acid binding"/>
    <property type="evidence" value="ECO:0007669"/>
    <property type="project" value="InterPro"/>
</dbReference>
<name>A0A7J6NI97_PEROL</name>
<dbReference type="Gene3D" id="1.10.340.70">
    <property type="match status" value="1"/>
</dbReference>
<dbReference type="SMART" id="SM00343">
    <property type="entry name" value="ZnF_C2HC"/>
    <property type="match status" value="2"/>
</dbReference>
<keyword evidence="1" id="KW-0479">Metal-binding</keyword>
<feature type="region of interest" description="Disordered" evidence="2">
    <location>
        <begin position="205"/>
        <end position="224"/>
    </location>
</feature>
<dbReference type="Gene3D" id="3.30.70.270">
    <property type="match status" value="1"/>
</dbReference>
<feature type="region of interest" description="Disordered" evidence="2">
    <location>
        <begin position="814"/>
        <end position="839"/>
    </location>
</feature>
<feature type="compositionally biased region" description="Basic residues" evidence="2">
    <location>
        <begin position="394"/>
        <end position="405"/>
    </location>
</feature>
<feature type="domain" description="CCHC-type" evidence="3">
    <location>
        <begin position="858"/>
        <end position="875"/>
    </location>
</feature>
<evidence type="ECO:0000256" key="1">
    <source>
        <dbReference type="PROSITE-ProRule" id="PRU00047"/>
    </source>
</evidence>
<reference evidence="4 5" key="1">
    <citation type="submission" date="2020-04" db="EMBL/GenBank/DDBJ databases">
        <title>Perkinsus olseni comparative genomics.</title>
        <authorList>
            <person name="Bogema D.R."/>
        </authorList>
    </citation>
    <scope>NUCLEOTIDE SEQUENCE [LARGE SCALE GENOMIC DNA]</scope>
    <source>
        <strain evidence="4">00978-12</strain>
    </source>
</reference>
<feature type="compositionally biased region" description="Polar residues" evidence="2">
    <location>
        <begin position="73"/>
        <end position="82"/>
    </location>
</feature>
<dbReference type="SUPFAM" id="SSF57756">
    <property type="entry name" value="Retrovirus zinc finger-like domains"/>
    <property type="match status" value="1"/>
</dbReference>
<dbReference type="Gene3D" id="3.10.10.10">
    <property type="entry name" value="HIV Type 1 Reverse Transcriptase, subunit A, domain 1"/>
    <property type="match status" value="1"/>
</dbReference>
<dbReference type="Pfam" id="PF17921">
    <property type="entry name" value="Integrase_H2C2"/>
    <property type="match status" value="1"/>
</dbReference>
<dbReference type="PROSITE" id="PS50158">
    <property type="entry name" value="ZF_CCHC"/>
    <property type="match status" value="2"/>
</dbReference>
<evidence type="ECO:0000259" key="3">
    <source>
        <dbReference type="PROSITE" id="PS50158"/>
    </source>
</evidence>
<dbReference type="SUPFAM" id="SSF50630">
    <property type="entry name" value="Acid proteases"/>
    <property type="match status" value="1"/>
</dbReference>
<dbReference type="Gene3D" id="4.10.60.10">
    <property type="entry name" value="Zinc finger, CCHC-type"/>
    <property type="match status" value="1"/>
</dbReference>
<organism evidence="4 5">
    <name type="scientific">Perkinsus olseni</name>
    <name type="common">Perkinsus atlanticus</name>
    <dbReference type="NCBI Taxonomy" id="32597"/>
    <lineage>
        <taxon>Eukaryota</taxon>
        <taxon>Sar</taxon>
        <taxon>Alveolata</taxon>
        <taxon>Perkinsozoa</taxon>
        <taxon>Perkinsea</taxon>
        <taxon>Perkinsida</taxon>
        <taxon>Perkinsidae</taxon>
        <taxon>Perkinsus</taxon>
    </lineage>
</organism>
<feature type="compositionally biased region" description="Basic residues" evidence="2">
    <location>
        <begin position="46"/>
        <end position="60"/>
    </location>
</feature>
<feature type="region of interest" description="Disordered" evidence="2">
    <location>
        <begin position="773"/>
        <end position="800"/>
    </location>
</feature>
<dbReference type="OrthoDB" id="8006012at2759"/>
<dbReference type="InterPro" id="IPR021109">
    <property type="entry name" value="Peptidase_aspartic_dom_sf"/>
</dbReference>
<dbReference type="Proteomes" id="UP000541610">
    <property type="component" value="Unassembled WGS sequence"/>
</dbReference>
<dbReference type="EMBL" id="JABANP010000357">
    <property type="protein sequence ID" value="KAF4683598.1"/>
    <property type="molecule type" value="Genomic_DNA"/>
</dbReference>
<dbReference type="InterPro" id="IPR036875">
    <property type="entry name" value="Znf_CCHC_sf"/>
</dbReference>
<feature type="region of interest" description="Disordered" evidence="2">
    <location>
        <begin position="1"/>
        <end position="199"/>
    </location>
</feature>
<sequence length="1944" mass="214614">MPTETTVATPPAADSGDNVTKPTKEPAPSPVEKVDDAKAGGDSGKPKPKPKAKSKSRRSTRSSGSKAGKQQPAAESSSSNPKTGDDSLLRKQLENLSVTDATLADGTTREDVSPTPVEADKDKKTAEDDNDIETDDDVPDEATSDDETLSDENSAAEYNKNGDDEEQEDAAEGLGPFDGSSESDSDSGSDSDTVSPQGVRELSKALHKIVKPRRQSRKTKAAISRRIKKANLTGLDPGYLPYKTLRKVLAKPKHLLDTPIWSFLPSRAKPSTADEPRPSKSSPTHHSFIELMMALDAWVLCALLCGMAIGPAVSHKLHTLEVASKRAGSGSPTNLQLAVQYDERVRLEGYENLVTYARSLSTIFSGFSTMNFPVMTAVINEPQRNATPAYHNHGGGKGKGGRRRNYGYDNGSNNYRYGGGWNGWYYNEQKQGNKRPSDDSSPQPLKVTRQQIMDKVILGNEILNLARFQDWVIAMLVDEVKKLDHVPTVEALETSLKDGFMKAIVFIVGPSSSSNFASKAIENFMQLVPFIFPALLTKLLEAEVAIVVSEEAKRTYRATKLDAARKLTVAGEYSIFVEVDAPAVATYGSMATLAEPTQAFRYKKMMTESELAAILRAVDKVEITDTVRRRHWSAVHEFHYLSRALEGSLWLLVTVQLFNDLNPQSYVVALEQVWANLDKVCGGQLEQEQLLNTMIDLKQSSDESLSSFLGRVTRFRSQCRASGAMQMRDDSYYMMLSRRGMSSGVVASQAASITCESWIEWVRQVIMIDQRLSSSKPSPSSSPSKIPGQTSTATTPEVQQVAPVRAVDFGVRPDVSQFSNVPSPQTTGQQSHRPNRRGPKKCFTCGKSDHLTKQCPLRRCWNCLSVGHSASECPKSSPANPKSGSGTEAVRVVGSTEGTVHSDERGETVILPSRSVVIRAWGDTHKLDGGILTATYGGKLVLKGLVDTGATDALLSKSVYDQIREHCPEVPSLIPCQATATLANGSTEEVVGTVKLDLIFCDRVVTHDYYVVKDLQPGIIWGLRLLGRVGVGIDIGDSAEGLRVTTRVKSSAEGDSEGITQPGIVTSLNADSEEIAVRKVSGLCCALSLEEAAPLLGEKSEDSLSSPVDTAVVHSFVPPSCNEMEFDWRPIPAAPQYDYRVRQANENDTLDLPGEQEYVCEIRWPPLKPRTDGTHVDYSKAMIARLSDEQKELLRKEVANYLAHQWWESPPPSDATAPSCSEPIIEVFPLQQSLLKSTRLRPVCDARSWNSILPSASYLGSDTSVLLTEMQLAINKLLLDGLSVSEIAVGFLDISRAFYRIHLGPGLRVNLSLGGIKYVSRRLIFGLSVGPSALESFVRRLIDLMYARGVSRRVHVFIYLDDICLVGPIHDISYAVQVLRRLGTLHGFPFPAEKCNTFTIDSSEAIRHLGVFWKVSDGHFAIQCPTVEVPSELASSYTKRQLFVVSGRLGDPLRRHPLWRYCADVMRAVSGRWSGGWDDLHVLSASERRTLSIVLSKIQDAKESHVHLLEDTGKSRLLVRGDASCHGYGWLVFLSNVVEDVDSAATAPLFCRARLWRVTQQYWHINRRELFCSVEALLCVGDLRLKAFGIESVVLESDSRVTCGWLRGASFRAVTKSQERTSIGRLLVIASDVRVRLQLPVVVRHIAAEINADADDLSRLAQLWDLPLDDLFNSQRSGGDRSVHSACLVRCAAVLVDSTATLAKMQCNFAETMALILHCRTSKAAGYYDCALGRFRLEERDGCEILTRVVMTIGTPYSEGRSVLVHPWDDREKTDSIIAKCHDEIGHLSAPMTLWHLRRFWWWKGIRADSKRACMMCDHCIAAVIKGSIRVWKGNCLDHTTMMSSPTADELKENDEGVLLQRDWVGKVRDDREQPPEDRRQLRPVSAGQRVLVKMADGWRGPWKVLIVHDDKARVTIADKYGVERDEHRANLRVYYGTSEVQAF</sequence>
<proteinExistence type="predicted"/>
<feature type="compositionally biased region" description="Basic and acidic residues" evidence="2">
    <location>
        <begin position="107"/>
        <end position="127"/>
    </location>
</feature>
<feature type="compositionally biased region" description="Polar residues" evidence="2">
    <location>
        <begin position="816"/>
        <end position="832"/>
    </location>
</feature>
<feature type="compositionally biased region" description="Basic and acidic residues" evidence="2">
    <location>
        <begin position="83"/>
        <end position="93"/>
    </location>
</feature>
<dbReference type="InterPro" id="IPR043128">
    <property type="entry name" value="Rev_trsase/Diguanyl_cyclase"/>
</dbReference>
<dbReference type="InterPro" id="IPR041588">
    <property type="entry name" value="Integrase_H2C2"/>
</dbReference>
<dbReference type="GO" id="GO:0008270">
    <property type="term" value="F:zinc ion binding"/>
    <property type="evidence" value="ECO:0007669"/>
    <property type="project" value="UniProtKB-KW"/>
</dbReference>
<dbReference type="InterPro" id="IPR001878">
    <property type="entry name" value="Znf_CCHC"/>
</dbReference>